<sequence>MKEASDKLLLFDSVPLNQNMNPASTPAQPEDIQGDGRWMSMHKRFVAETKEKEPEILFIGDSLVTHLSHTNAWSRWFAPMHALCFGMGGDQTQHVLWRVLNGELDGISPKIVVVFVGTNNHGHTPGQISEGILEIVKVIRQKQPQAQVVVCSLLPRGQFPNHLRDRNTRVNQILKEKISELSNCHLVDSSEGFVQPQDGSISHLDMYDYLHLTEAGYAKAFAPVNTILRRLLGYEEEEVEEEEFLATEDESEAADLGKDSGASGDVACAATK</sequence>
<feature type="domain" description="SGNH hydrolase-type esterase" evidence="3">
    <location>
        <begin position="58"/>
        <end position="218"/>
    </location>
</feature>
<dbReference type="Pfam" id="PF13472">
    <property type="entry name" value="Lipase_GDSL_2"/>
    <property type="match status" value="1"/>
</dbReference>
<evidence type="ECO:0000313" key="5">
    <source>
        <dbReference type="Proteomes" id="UP000792457"/>
    </source>
</evidence>
<dbReference type="InterPro" id="IPR013830">
    <property type="entry name" value="SGNH_hydro"/>
</dbReference>
<reference evidence="4" key="2">
    <citation type="submission" date="2017-10" db="EMBL/GenBank/DDBJ databases">
        <title>Ladona fulva Genome sequencing and assembly.</title>
        <authorList>
            <person name="Murali S."/>
            <person name="Richards S."/>
            <person name="Bandaranaike D."/>
            <person name="Bellair M."/>
            <person name="Blankenburg K."/>
            <person name="Chao H."/>
            <person name="Dinh H."/>
            <person name="Doddapaneni H."/>
            <person name="Dugan-Rocha S."/>
            <person name="Elkadiri S."/>
            <person name="Gnanaolivu R."/>
            <person name="Hernandez B."/>
            <person name="Skinner E."/>
            <person name="Javaid M."/>
            <person name="Lee S."/>
            <person name="Li M."/>
            <person name="Ming W."/>
            <person name="Munidasa M."/>
            <person name="Muniz J."/>
            <person name="Nguyen L."/>
            <person name="Hughes D."/>
            <person name="Osuji N."/>
            <person name="Pu L.-L."/>
            <person name="Puazo M."/>
            <person name="Qu C."/>
            <person name="Quiroz J."/>
            <person name="Raj R."/>
            <person name="Weissenberger G."/>
            <person name="Xin Y."/>
            <person name="Zou X."/>
            <person name="Han Y."/>
            <person name="Worley K."/>
            <person name="Muzny D."/>
            <person name="Gibbs R."/>
        </authorList>
    </citation>
    <scope>NUCLEOTIDE SEQUENCE</scope>
    <source>
        <strain evidence="4">Sampled in the wild</strain>
    </source>
</reference>
<comment type="similarity">
    <text evidence="1">Belongs to the 'GDSL' lipolytic enzyme family. Platelet-activating factor acetylhydrolase IB beta/gamma subunits subfamily.</text>
</comment>
<feature type="compositionally biased region" description="Acidic residues" evidence="2">
    <location>
        <begin position="241"/>
        <end position="253"/>
    </location>
</feature>
<dbReference type="InterPro" id="IPR036514">
    <property type="entry name" value="SGNH_hydro_sf"/>
</dbReference>
<dbReference type="AlphaFoldDB" id="A0A8K0NVT0"/>
<dbReference type="EMBL" id="KZ308277">
    <property type="protein sequence ID" value="KAG8226370.1"/>
    <property type="molecule type" value="Genomic_DNA"/>
</dbReference>
<dbReference type="PANTHER" id="PTHR11852">
    <property type="entry name" value="PLATELET-ACTIVATING FACTOR ACETYLHYDROLASE"/>
    <property type="match status" value="1"/>
</dbReference>
<gene>
    <name evidence="4" type="ORF">J437_LFUL007728</name>
</gene>
<evidence type="ECO:0000256" key="1">
    <source>
        <dbReference type="ARBA" id="ARBA00038184"/>
    </source>
</evidence>
<reference evidence="4" key="1">
    <citation type="submission" date="2013-04" db="EMBL/GenBank/DDBJ databases">
        <authorList>
            <person name="Qu J."/>
            <person name="Murali S.C."/>
            <person name="Bandaranaike D."/>
            <person name="Bellair M."/>
            <person name="Blankenburg K."/>
            <person name="Chao H."/>
            <person name="Dinh H."/>
            <person name="Doddapaneni H."/>
            <person name="Downs B."/>
            <person name="Dugan-Rocha S."/>
            <person name="Elkadiri S."/>
            <person name="Gnanaolivu R.D."/>
            <person name="Hernandez B."/>
            <person name="Javaid M."/>
            <person name="Jayaseelan J.C."/>
            <person name="Lee S."/>
            <person name="Li M."/>
            <person name="Ming W."/>
            <person name="Munidasa M."/>
            <person name="Muniz J."/>
            <person name="Nguyen L."/>
            <person name="Ongeri F."/>
            <person name="Osuji N."/>
            <person name="Pu L.-L."/>
            <person name="Puazo M."/>
            <person name="Qu C."/>
            <person name="Quiroz J."/>
            <person name="Raj R."/>
            <person name="Weissenberger G."/>
            <person name="Xin Y."/>
            <person name="Zou X."/>
            <person name="Han Y."/>
            <person name="Richards S."/>
            <person name="Worley K."/>
            <person name="Muzny D."/>
            <person name="Gibbs R."/>
        </authorList>
    </citation>
    <scope>NUCLEOTIDE SEQUENCE</scope>
    <source>
        <strain evidence="4">Sampled in the wild</strain>
    </source>
</reference>
<organism evidence="4 5">
    <name type="scientific">Ladona fulva</name>
    <name type="common">Scarce chaser dragonfly</name>
    <name type="synonym">Libellula fulva</name>
    <dbReference type="NCBI Taxonomy" id="123851"/>
    <lineage>
        <taxon>Eukaryota</taxon>
        <taxon>Metazoa</taxon>
        <taxon>Ecdysozoa</taxon>
        <taxon>Arthropoda</taxon>
        <taxon>Hexapoda</taxon>
        <taxon>Insecta</taxon>
        <taxon>Pterygota</taxon>
        <taxon>Palaeoptera</taxon>
        <taxon>Odonata</taxon>
        <taxon>Epiprocta</taxon>
        <taxon>Anisoptera</taxon>
        <taxon>Libelluloidea</taxon>
        <taxon>Libellulidae</taxon>
        <taxon>Ladona</taxon>
    </lineage>
</organism>
<dbReference type="PANTHER" id="PTHR11852:SF0">
    <property type="entry name" value="PLATELET-ACTIVATING FACTOR ACETYLHYDROLASE IB SUBUNIT BETA HOMOLOG"/>
    <property type="match status" value="1"/>
</dbReference>
<dbReference type="OrthoDB" id="505607at2759"/>
<evidence type="ECO:0000313" key="4">
    <source>
        <dbReference type="EMBL" id="KAG8226370.1"/>
    </source>
</evidence>
<dbReference type="Gene3D" id="3.40.50.1110">
    <property type="entry name" value="SGNH hydrolase"/>
    <property type="match status" value="1"/>
</dbReference>
<dbReference type="SUPFAM" id="SSF52266">
    <property type="entry name" value="SGNH hydrolase"/>
    <property type="match status" value="1"/>
</dbReference>
<evidence type="ECO:0000256" key="2">
    <source>
        <dbReference type="SAM" id="MobiDB-lite"/>
    </source>
</evidence>
<comment type="caution">
    <text evidence="4">The sequence shown here is derived from an EMBL/GenBank/DDBJ whole genome shotgun (WGS) entry which is preliminary data.</text>
</comment>
<keyword evidence="5" id="KW-1185">Reference proteome</keyword>
<feature type="region of interest" description="Disordered" evidence="2">
    <location>
        <begin position="241"/>
        <end position="272"/>
    </location>
</feature>
<dbReference type="Proteomes" id="UP000792457">
    <property type="component" value="Unassembled WGS sequence"/>
</dbReference>
<dbReference type="CDD" id="cd01820">
    <property type="entry name" value="PAF_acetylesterase_like"/>
    <property type="match status" value="1"/>
</dbReference>
<protein>
    <recommendedName>
        <fullName evidence="3">SGNH hydrolase-type esterase domain-containing protein</fullName>
    </recommendedName>
</protein>
<accession>A0A8K0NVT0</accession>
<evidence type="ECO:0000259" key="3">
    <source>
        <dbReference type="Pfam" id="PF13472"/>
    </source>
</evidence>
<proteinExistence type="inferred from homology"/>
<name>A0A8K0NVT0_LADFU</name>